<accession>A0AA85IQM2</accession>
<dbReference type="AlphaFoldDB" id="A0AA85IQM2"/>
<keyword evidence="1" id="KW-0175">Coiled coil</keyword>
<sequence length="401" mass="46317">MHRRISTVDNPFREENIRCSTEQNMIYLSKKELRKFSNPHRRSEGGYPQLDGVKRNNSNSSRFDEDIKPVGSRVRCYSDDEYTLTPVDSQTKRRFSFSQMLLRKASSISRRFRYYMVHSVALFHEDLYGLSWSEAHDILQSSYNTSGEHGELYNHANLIKPRNKRHFSTSAIPNYYTPTNSVRSHSRLYHLDKPHYIQCKNAEGHSIEEELVAHSINSLTKSHSKQQNINNKTSVSESLKQSFNDVKLNDTCKPPVDELNPLVNESVHLSNMTSLTVNVDLPVDESIKNMINGTSSGTENNEELQGKLDKKQTILNSHNNKYSNLQELNILNFDRITLHNTEEDNQVQRKKCSQHLGHIKGWFVNFTERRNKISRESKGSVDEGFEGRRFEKPLSVGISSH</sequence>
<protein>
    <submittedName>
        <fullName evidence="4">Uncharacterized protein</fullName>
    </submittedName>
</protein>
<proteinExistence type="predicted"/>
<keyword evidence="3" id="KW-1185">Reference proteome</keyword>
<evidence type="ECO:0000256" key="2">
    <source>
        <dbReference type="SAM" id="MobiDB-lite"/>
    </source>
</evidence>
<feature type="coiled-coil region" evidence="1">
    <location>
        <begin position="301"/>
        <end position="328"/>
    </location>
</feature>
<evidence type="ECO:0000256" key="1">
    <source>
        <dbReference type="SAM" id="Coils"/>
    </source>
</evidence>
<evidence type="ECO:0000313" key="3">
    <source>
        <dbReference type="Proteomes" id="UP000050795"/>
    </source>
</evidence>
<dbReference type="WBParaSite" id="TREG1_10370.1">
    <property type="protein sequence ID" value="TREG1_10370.1"/>
    <property type="gene ID" value="TREG1_10370"/>
</dbReference>
<feature type="region of interest" description="Disordered" evidence="2">
    <location>
        <begin position="37"/>
        <end position="65"/>
    </location>
</feature>
<reference evidence="4" key="2">
    <citation type="submission" date="2023-11" db="UniProtKB">
        <authorList>
            <consortium name="WormBaseParasite"/>
        </authorList>
    </citation>
    <scope>IDENTIFICATION</scope>
</reference>
<name>A0AA85IQM2_TRIRE</name>
<dbReference type="Proteomes" id="UP000050795">
    <property type="component" value="Unassembled WGS sequence"/>
</dbReference>
<evidence type="ECO:0000313" key="4">
    <source>
        <dbReference type="WBParaSite" id="TREG1_10370.1"/>
    </source>
</evidence>
<organism evidence="3 4">
    <name type="scientific">Trichobilharzia regenti</name>
    <name type="common">Nasal bird schistosome</name>
    <dbReference type="NCBI Taxonomy" id="157069"/>
    <lineage>
        <taxon>Eukaryota</taxon>
        <taxon>Metazoa</taxon>
        <taxon>Spiralia</taxon>
        <taxon>Lophotrochozoa</taxon>
        <taxon>Platyhelminthes</taxon>
        <taxon>Trematoda</taxon>
        <taxon>Digenea</taxon>
        <taxon>Strigeidida</taxon>
        <taxon>Schistosomatoidea</taxon>
        <taxon>Schistosomatidae</taxon>
        <taxon>Trichobilharzia</taxon>
    </lineage>
</organism>
<reference evidence="3" key="1">
    <citation type="submission" date="2022-06" db="EMBL/GenBank/DDBJ databases">
        <authorList>
            <person name="Berger JAMES D."/>
            <person name="Berger JAMES D."/>
        </authorList>
    </citation>
    <scope>NUCLEOTIDE SEQUENCE [LARGE SCALE GENOMIC DNA]</scope>
</reference>